<name>A0A3D4V5T9_9BACT</name>
<protein>
    <submittedName>
        <fullName evidence="1">Uncharacterized protein</fullName>
    </submittedName>
</protein>
<dbReference type="EMBL" id="DPIY01000005">
    <property type="protein sequence ID" value="HCT56509.1"/>
    <property type="molecule type" value="Genomic_DNA"/>
</dbReference>
<accession>A0A3D4V5T9</accession>
<gene>
    <name evidence="1" type="ORF">DGD08_04770</name>
</gene>
<evidence type="ECO:0000313" key="1">
    <source>
        <dbReference type="EMBL" id="HCT56509.1"/>
    </source>
</evidence>
<dbReference type="Proteomes" id="UP000264071">
    <property type="component" value="Unassembled WGS sequence"/>
</dbReference>
<reference evidence="1 2" key="1">
    <citation type="journal article" date="2018" name="Nat. Biotechnol.">
        <title>A standardized bacterial taxonomy based on genome phylogeny substantially revises the tree of life.</title>
        <authorList>
            <person name="Parks D.H."/>
            <person name="Chuvochina M."/>
            <person name="Waite D.W."/>
            <person name="Rinke C."/>
            <person name="Skarshewski A."/>
            <person name="Chaumeil P.A."/>
            <person name="Hugenholtz P."/>
        </authorList>
    </citation>
    <scope>NUCLEOTIDE SEQUENCE [LARGE SCALE GENOMIC DNA]</scope>
    <source>
        <strain evidence="1">UBA8844</strain>
    </source>
</reference>
<dbReference type="OMA" id="WIGHEYD"/>
<organism evidence="1 2">
    <name type="scientific">Gemmatimonas aurantiaca</name>
    <dbReference type="NCBI Taxonomy" id="173480"/>
    <lineage>
        <taxon>Bacteria</taxon>
        <taxon>Pseudomonadati</taxon>
        <taxon>Gemmatimonadota</taxon>
        <taxon>Gemmatimonadia</taxon>
        <taxon>Gemmatimonadales</taxon>
        <taxon>Gemmatimonadaceae</taxon>
        <taxon>Gemmatimonas</taxon>
    </lineage>
</organism>
<sequence>MTTQASPEEWLARIATRLRDARLANPGRSILFPDLGDATLRRQVVRWIGHEYDAPTPGILEVLRTALDDSDWEVRVSAIIVATRLHATTLRSAIRDTALPYVGQYGLDETDIQFLTGLRFLAATLLGAGALADEALARTLPDFPMLQHELAALVRRDAARPTTRIQLLLHALVMPAPLRDVLPELLPAGVDVREDRPFIAGSDIELVWIASGQFLLGGDVRAGSDTEAVRDWLLPRGVFITRRPLRTVDVEMCGVTAPPNDELDSEMERRLDLMTDPPLLLTSVHADALCSGLAQVTGAAVSLPDADTLECAARGTDGRRYPWGNGMQRLTGGERSPTNLEHFAAPAPQWTSTRTPDGRVIALGGPLSPMCGARSAAHHVATLRIAIPAVG</sequence>
<evidence type="ECO:0000313" key="2">
    <source>
        <dbReference type="Proteomes" id="UP000264071"/>
    </source>
</evidence>
<dbReference type="AlphaFoldDB" id="A0A3D4V5T9"/>
<proteinExistence type="predicted"/>
<comment type="caution">
    <text evidence="1">The sequence shown here is derived from an EMBL/GenBank/DDBJ whole genome shotgun (WGS) entry which is preliminary data.</text>
</comment>